<feature type="compositionally biased region" description="Polar residues" evidence="1">
    <location>
        <begin position="83"/>
        <end position="97"/>
    </location>
</feature>
<protein>
    <submittedName>
        <fullName evidence="2">Uncharacterized protein</fullName>
    </submittedName>
</protein>
<evidence type="ECO:0000256" key="1">
    <source>
        <dbReference type="SAM" id="MobiDB-lite"/>
    </source>
</evidence>
<gene>
    <name evidence="2" type="ORF">GY632_4922</name>
</gene>
<proteinExistence type="predicted"/>
<dbReference type="AlphaFoldDB" id="A0A9P5CW72"/>
<dbReference type="EMBL" id="JAAQVJ010000183">
    <property type="protein sequence ID" value="KAF3891886.1"/>
    <property type="molecule type" value="Genomic_DNA"/>
</dbReference>
<sequence length="106" mass="11382">MQKIMSAVLIRLRRPPSSMGGRGGRDSTFSIIAACINSLSINQTPGNLISLPGLDKIGEPSKEFGSVTVEDLVAGHKWSSKLNITDNTPESINPTNQDDFDNILGK</sequence>
<dbReference type="Proteomes" id="UP000749309">
    <property type="component" value="Unassembled WGS sequence"/>
</dbReference>
<evidence type="ECO:0000313" key="2">
    <source>
        <dbReference type="EMBL" id="KAF3891886.1"/>
    </source>
</evidence>
<organism evidence="2 3">
    <name type="scientific">Trichophyton interdigitale</name>
    <dbReference type="NCBI Taxonomy" id="101480"/>
    <lineage>
        <taxon>Eukaryota</taxon>
        <taxon>Fungi</taxon>
        <taxon>Dikarya</taxon>
        <taxon>Ascomycota</taxon>
        <taxon>Pezizomycotina</taxon>
        <taxon>Eurotiomycetes</taxon>
        <taxon>Eurotiomycetidae</taxon>
        <taxon>Onygenales</taxon>
        <taxon>Arthrodermataceae</taxon>
        <taxon>Trichophyton</taxon>
    </lineage>
</organism>
<reference evidence="2" key="1">
    <citation type="submission" date="2020-03" db="EMBL/GenBank/DDBJ databases">
        <title>Whole Genome Sequence of Trichophyton interdigitale from India.</title>
        <authorList>
            <person name="Kumar P."/>
        </authorList>
    </citation>
    <scope>NUCLEOTIDE SEQUENCE</scope>
    <source>
        <strain evidence="2">UCMS-IGIB-CI14</strain>
    </source>
</reference>
<accession>A0A9P5CW72</accession>
<feature type="region of interest" description="Disordered" evidence="1">
    <location>
        <begin position="83"/>
        <end position="106"/>
    </location>
</feature>
<evidence type="ECO:0000313" key="3">
    <source>
        <dbReference type="Proteomes" id="UP000749309"/>
    </source>
</evidence>
<comment type="caution">
    <text evidence="2">The sequence shown here is derived from an EMBL/GenBank/DDBJ whole genome shotgun (WGS) entry which is preliminary data.</text>
</comment>
<name>A0A9P5CW72_9EURO</name>